<comment type="similarity">
    <text evidence="1">Belongs to the TfdA dioxygenase family.</text>
</comment>
<dbReference type="GO" id="GO:0046872">
    <property type="term" value="F:metal ion binding"/>
    <property type="evidence" value="ECO:0007669"/>
    <property type="project" value="UniProtKB-KW"/>
</dbReference>
<dbReference type="Gene3D" id="3.60.130.10">
    <property type="entry name" value="Clavaminate synthase-like"/>
    <property type="match status" value="1"/>
</dbReference>
<evidence type="ECO:0000313" key="7">
    <source>
        <dbReference type="EMBL" id="PDH36766.1"/>
    </source>
</evidence>
<keyword evidence="5" id="KW-0408">Iron</keyword>
<keyword evidence="2" id="KW-0479">Metal-binding</keyword>
<organism evidence="7 8">
    <name type="scientific">OM182 bacterium MED-G24</name>
    <dbReference type="NCBI Taxonomy" id="1986255"/>
    <lineage>
        <taxon>Bacteria</taxon>
        <taxon>Pseudomonadati</taxon>
        <taxon>Pseudomonadota</taxon>
        <taxon>Gammaproteobacteria</taxon>
        <taxon>OMG group</taxon>
        <taxon>OM182 clade</taxon>
    </lineage>
</organism>
<dbReference type="Pfam" id="PF02668">
    <property type="entry name" value="TauD"/>
    <property type="match status" value="1"/>
</dbReference>
<dbReference type="EMBL" id="NTKD01000061">
    <property type="protein sequence ID" value="PDH36766.1"/>
    <property type="molecule type" value="Genomic_DNA"/>
</dbReference>
<dbReference type="InterPro" id="IPR003819">
    <property type="entry name" value="TauD/TfdA-like"/>
</dbReference>
<accession>A0A2A5WKX4</accession>
<comment type="caution">
    <text evidence="7">The sequence shown here is derived from an EMBL/GenBank/DDBJ whole genome shotgun (WGS) entry which is preliminary data.</text>
</comment>
<name>A0A2A5WKX4_9GAMM</name>
<evidence type="ECO:0000256" key="5">
    <source>
        <dbReference type="ARBA" id="ARBA00023004"/>
    </source>
</evidence>
<dbReference type="InterPro" id="IPR042098">
    <property type="entry name" value="TauD-like_sf"/>
</dbReference>
<dbReference type="Proteomes" id="UP000219327">
    <property type="component" value="Unassembled WGS sequence"/>
</dbReference>
<dbReference type="PANTHER" id="PTHR30468:SF1">
    <property type="entry name" value="ALPHA-KETOGLUTARATE-DEPENDENT SULFONATE DIOXYGENASE"/>
    <property type="match status" value="1"/>
</dbReference>
<dbReference type="GO" id="GO:0005737">
    <property type="term" value="C:cytoplasm"/>
    <property type="evidence" value="ECO:0007669"/>
    <property type="project" value="TreeGrafter"/>
</dbReference>
<evidence type="ECO:0000259" key="6">
    <source>
        <dbReference type="Pfam" id="PF02668"/>
    </source>
</evidence>
<reference evidence="7 8" key="1">
    <citation type="submission" date="2017-08" db="EMBL/GenBank/DDBJ databases">
        <title>Fine stratification of microbial communities through a metagenomic profile of the photic zone.</title>
        <authorList>
            <person name="Haro-Moreno J.M."/>
            <person name="Lopez-Perez M."/>
            <person name="De La Torre J."/>
            <person name="Picazo A."/>
            <person name="Camacho A."/>
            <person name="Rodriguez-Valera F."/>
        </authorList>
    </citation>
    <scope>NUCLEOTIDE SEQUENCE [LARGE SCALE GENOMIC DNA]</scope>
    <source>
        <strain evidence="7">MED-G24</strain>
    </source>
</reference>
<gene>
    <name evidence="7" type="ORF">CNE99_09245</name>
</gene>
<evidence type="ECO:0000256" key="3">
    <source>
        <dbReference type="ARBA" id="ARBA00022964"/>
    </source>
</evidence>
<dbReference type="PANTHER" id="PTHR30468">
    <property type="entry name" value="ALPHA-KETOGLUTARATE-DEPENDENT SULFONATE DIOXYGENASE"/>
    <property type="match status" value="1"/>
</dbReference>
<evidence type="ECO:0000256" key="2">
    <source>
        <dbReference type="ARBA" id="ARBA00022723"/>
    </source>
</evidence>
<sequence>MDYRHICVDTSIGPVGAVISDVDLSDPLSDDVTSELHRAWLDHKILFFHDQEALTPATQAAFGERFGKLDVYPFMHAVDGHPNVIPIIKEPDATVNFGGGWHTDTSYVEKPPKATILHAVEVPTSGGETLFADAGRAYEDLSEGMRTWLEGLIGIYSPRAVHGRDGAYTKLKAASGDLGGSYGGSENFAESEVEHPIIRTHEETGHKSIYGGRAHVWSFKGWARDESKPILKFLTDHLTQDQYVTTFKWRKGSVAMWDNRCVFHYALNNYPGERRHMHRVIVQGARPG</sequence>
<evidence type="ECO:0000256" key="1">
    <source>
        <dbReference type="ARBA" id="ARBA00005896"/>
    </source>
</evidence>
<protein>
    <submittedName>
        <fullName evidence="7">Taurine dioxygenase</fullName>
    </submittedName>
</protein>
<evidence type="ECO:0000256" key="4">
    <source>
        <dbReference type="ARBA" id="ARBA00023002"/>
    </source>
</evidence>
<dbReference type="SUPFAM" id="SSF51197">
    <property type="entry name" value="Clavaminate synthase-like"/>
    <property type="match status" value="1"/>
</dbReference>
<keyword evidence="3 7" id="KW-0223">Dioxygenase</keyword>
<evidence type="ECO:0000313" key="8">
    <source>
        <dbReference type="Proteomes" id="UP000219327"/>
    </source>
</evidence>
<dbReference type="AlphaFoldDB" id="A0A2A5WKX4"/>
<dbReference type="InterPro" id="IPR051323">
    <property type="entry name" value="AtsK-like"/>
</dbReference>
<feature type="domain" description="TauD/TfdA-like" evidence="6">
    <location>
        <begin position="12"/>
        <end position="280"/>
    </location>
</feature>
<proteinExistence type="inferred from homology"/>
<dbReference type="GO" id="GO:0016706">
    <property type="term" value="F:2-oxoglutarate-dependent dioxygenase activity"/>
    <property type="evidence" value="ECO:0007669"/>
    <property type="project" value="UniProtKB-ARBA"/>
</dbReference>
<keyword evidence="4" id="KW-0560">Oxidoreductase</keyword>